<dbReference type="SUPFAM" id="SSF52833">
    <property type="entry name" value="Thioredoxin-like"/>
    <property type="match status" value="1"/>
</dbReference>
<dbReference type="InterPro" id="IPR001853">
    <property type="entry name" value="DSBA-like_thioredoxin_dom"/>
</dbReference>
<accession>A0A1U7DEQ6</accession>
<evidence type="ECO:0000313" key="5">
    <source>
        <dbReference type="EMBL" id="APX88436.1"/>
    </source>
</evidence>
<evidence type="ECO:0000256" key="3">
    <source>
        <dbReference type="ARBA" id="ARBA00023157"/>
    </source>
</evidence>
<dbReference type="InterPro" id="IPR036249">
    <property type="entry name" value="Thioredoxin-like_sf"/>
</dbReference>
<keyword evidence="3" id="KW-1015">Disulfide bond</keyword>
<keyword evidence="4" id="KW-0676">Redox-active center</keyword>
<dbReference type="Gene3D" id="3.40.30.10">
    <property type="entry name" value="Glutaredoxin"/>
    <property type="match status" value="1"/>
</dbReference>
<keyword evidence="6" id="KW-1185">Reference proteome</keyword>
<dbReference type="GO" id="GO:0016491">
    <property type="term" value="F:oxidoreductase activity"/>
    <property type="evidence" value="ECO:0007669"/>
    <property type="project" value="UniProtKB-KW"/>
</dbReference>
<dbReference type="AlphaFoldDB" id="A0A1U7DEQ6"/>
<keyword evidence="2" id="KW-0560">Oxidoreductase</keyword>
<keyword evidence="1" id="KW-0732">Signal</keyword>
<dbReference type="RefSeq" id="WP_076978460.1">
    <property type="nucleotide sequence ID" value="NZ_CP019124.1"/>
</dbReference>
<dbReference type="Pfam" id="PF01323">
    <property type="entry name" value="DSBA"/>
    <property type="match status" value="1"/>
</dbReference>
<evidence type="ECO:0000313" key="6">
    <source>
        <dbReference type="Proteomes" id="UP000187266"/>
    </source>
</evidence>
<organism evidence="5 6">
    <name type="scientific">Brevirhabdus pacifica</name>
    <dbReference type="NCBI Taxonomy" id="1267768"/>
    <lineage>
        <taxon>Bacteria</taxon>
        <taxon>Pseudomonadati</taxon>
        <taxon>Pseudomonadota</taxon>
        <taxon>Alphaproteobacteria</taxon>
        <taxon>Rhodobacterales</taxon>
        <taxon>Paracoccaceae</taxon>
        <taxon>Brevirhabdus</taxon>
    </lineage>
</organism>
<dbReference type="EMBL" id="CP019124">
    <property type="protein sequence ID" value="APX88436.1"/>
    <property type="molecule type" value="Genomic_DNA"/>
</dbReference>
<dbReference type="STRING" id="1267768.BV394_00725"/>
<sequence>MRHFTRMAATAALITAPMMTPVALSAQEMDEAKVKSLVYEAIRENPEIVMEAVAILQKRENDAASAAEQNQQSALESQRELIERDPNAPVVGNPDGDVTVVEFFDYNCPYCKKAAGEVKKLIEKDTNVRVVYREWPVLGEGSVYAARAALAARKQDKYEEFHHAMMNLSGRANEESVTKVAKEIGLDLEQMKADMQDPEVDEHIATSMSLTQALGFRGTPSFVIGDALIPGLIELDQLEIYVDDAREGS</sequence>
<dbReference type="Proteomes" id="UP000187266">
    <property type="component" value="Chromosome"/>
</dbReference>
<gene>
    <name evidence="5" type="ORF">BV394_00725</name>
</gene>
<name>A0A1U7DEQ6_9RHOB</name>
<dbReference type="CDD" id="cd03023">
    <property type="entry name" value="DsbA_Com1_like"/>
    <property type="match status" value="1"/>
</dbReference>
<dbReference type="Pfam" id="PF18312">
    <property type="entry name" value="ScsC_N"/>
    <property type="match status" value="1"/>
</dbReference>
<evidence type="ECO:0000256" key="1">
    <source>
        <dbReference type="ARBA" id="ARBA00022729"/>
    </source>
</evidence>
<dbReference type="PROSITE" id="PS51352">
    <property type="entry name" value="THIOREDOXIN_2"/>
    <property type="match status" value="1"/>
</dbReference>
<proteinExistence type="predicted"/>
<dbReference type="InterPro" id="IPR013766">
    <property type="entry name" value="Thioredoxin_domain"/>
</dbReference>
<protein>
    <submittedName>
        <fullName evidence="5">Uncharacterized protein</fullName>
    </submittedName>
</protein>
<evidence type="ECO:0000256" key="2">
    <source>
        <dbReference type="ARBA" id="ARBA00023002"/>
    </source>
</evidence>
<evidence type="ECO:0000256" key="4">
    <source>
        <dbReference type="ARBA" id="ARBA00023284"/>
    </source>
</evidence>
<dbReference type="PANTHER" id="PTHR13887:SF14">
    <property type="entry name" value="DISULFIDE BOND FORMATION PROTEIN D"/>
    <property type="match status" value="1"/>
</dbReference>
<reference evidence="5 6" key="1">
    <citation type="submission" date="2017-01" db="EMBL/GenBank/DDBJ databases">
        <title>Genomic analysis of Xuhuaishuia manganoxidans DY6-4.</title>
        <authorList>
            <person name="Wang X."/>
        </authorList>
    </citation>
    <scope>NUCLEOTIDE SEQUENCE [LARGE SCALE GENOMIC DNA]</scope>
    <source>
        <strain evidence="5 6">DY6-4</strain>
    </source>
</reference>
<dbReference type="InterPro" id="IPR041205">
    <property type="entry name" value="ScsC_N"/>
</dbReference>
<dbReference type="PANTHER" id="PTHR13887">
    <property type="entry name" value="GLUTATHIONE S-TRANSFERASE KAPPA"/>
    <property type="match status" value="1"/>
</dbReference>
<accession>A0A2M9DH42</accession>